<dbReference type="PANTHER" id="PTHR43257:SF2">
    <property type="entry name" value="PYRUVATE DEHYDROGENASE E1 COMPONENT SUBUNIT BETA"/>
    <property type="match status" value="1"/>
</dbReference>
<evidence type="ECO:0000313" key="5">
    <source>
        <dbReference type="EMBL" id="PJJ81686.1"/>
    </source>
</evidence>
<gene>
    <name evidence="5" type="ORF">CLV85_0864</name>
</gene>
<evidence type="ECO:0000256" key="1">
    <source>
        <dbReference type="ARBA" id="ARBA00001964"/>
    </source>
</evidence>
<dbReference type="CDD" id="cd07036">
    <property type="entry name" value="TPP_PYR_E1-PDHc-beta_like"/>
    <property type="match status" value="1"/>
</dbReference>
<dbReference type="Gene3D" id="3.40.50.970">
    <property type="match status" value="1"/>
</dbReference>
<dbReference type="InterPro" id="IPR033248">
    <property type="entry name" value="Transketolase_C"/>
</dbReference>
<dbReference type="SUPFAM" id="SSF52922">
    <property type="entry name" value="TK C-terminal domain-like"/>
    <property type="match status" value="1"/>
</dbReference>
<dbReference type="Gene3D" id="3.40.50.920">
    <property type="match status" value="1"/>
</dbReference>
<dbReference type="EMBL" id="PGFH01000001">
    <property type="protein sequence ID" value="PJJ81686.1"/>
    <property type="molecule type" value="Genomic_DNA"/>
</dbReference>
<feature type="domain" description="Transketolase-like pyrimidine-binding" evidence="4">
    <location>
        <begin position="21"/>
        <end position="196"/>
    </location>
</feature>
<name>A0A2M9D7K2_9MICO</name>
<dbReference type="Pfam" id="PF02780">
    <property type="entry name" value="Transketolase_C"/>
    <property type="match status" value="1"/>
</dbReference>
<keyword evidence="6" id="KW-1185">Reference proteome</keyword>
<keyword evidence="5" id="KW-0670">Pyruvate</keyword>
<dbReference type="Proteomes" id="UP000231742">
    <property type="component" value="Unassembled WGS sequence"/>
</dbReference>
<accession>A0A2M9D7K2</accession>
<dbReference type="RefSeq" id="WP_100388346.1">
    <property type="nucleotide sequence ID" value="NZ_BMZU01000001.1"/>
</dbReference>
<keyword evidence="3" id="KW-0786">Thiamine pyrophosphate</keyword>
<evidence type="ECO:0000256" key="3">
    <source>
        <dbReference type="ARBA" id="ARBA00023052"/>
    </source>
</evidence>
<dbReference type="GO" id="GO:0016491">
    <property type="term" value="F:oxidoreductase activity"/>
    <property type="evidence" value="ECO:0007669"/>
    <property type="project" value="UniProtKB-KW"/>
</dbReference>
<dbReference type="FunFam" id="3.40.50.920:FF:000001">
    <property type="entry name" value="Pyruvate dehydrogenase E1 beta subunit"/>
    <property type="match status" value="1"/>
</dbReference>
<dbReference type="FunFam" id="3.40.50.970:FF:000001">
    <property type="entry name" value="Pyruvate dehydrogenase E1 beta subunit"/>
    <property type="match status" value="1"/>
</dbReference>
<protein>
    <submittedName>
        <fullName evidence="5">Pyruvate dehydrogenase E1 component beta subunit</fullName>
    </submittedName>
</protein>
<dbReference type="NCBIfam" id="NF006667">
    <property type="entry name" value="PRK09212.1"/>
    <property type="match status" value="1"/>
</dbReference>
<evidence type="ECO:0000313" key="6">
    <source>
        <dbReference type="Proteomes" id="UP000231742"/>
    </source>
</evidence>
<keyword evidence="2" id="KW-0560">Oxidoreductase</keyword>
<comment type="caution">
    <text evidence="5">The sequence shown here is derived from an EMBL/GenBank/DDBJ whole genome shotgun (WGS) entry which is preliminary data.</text>
</comment>
<dbReference type="AlphaFoldDB" id="A0A2M9D7K2"/>
<dbReference type="InterPro" id="IPR029061">
    <property type="entry name" value="THDP-binding"/>
</dbReference>
<dbReference type="PANTHER" id="PTHR43257">
    <property type="entry name" value="PYRUVATE DEHYDROGENASE E1 COMPONENT BETA SUBUNIT"/>
    <property type="match status" value="1"/>
</dbReference>
<evidence type="ECO:0000256" key="2">
    <source>
        <dbReference type="ARBA" id="ARBA00023002"/>
    </source>
</evidence>
<dbReference type="InterPro" id="IPR005475">
    <property type="entry name" value="Transketolase-like_Pyr-bd"/>
</dbReference>
<evidence type="ECO:0000259" key="4">
    <source>
        <dbReference type="SMART" id="SM00861"/>
    </source>
</evidence>
<dbReference type="OrthoDB" id="3457658at2"/>
<dbReference type="GO" id="GO:0000287">
    <property type="term" value="F:magnesium ion binding"/>
    <property type="evidence" value="ECO:0007669"/>
    <property type="project" value="UniProtKB-ARBA"/>
</dbReference>
<organism evidence="5 6">
    <name type="scientific">Salinibacterium amurskyense</name>
    <dbReference type="NCBI Taxonomy" id="205941"/>
    <lineage>
        <taxon>Bacteria</taxon>
        <taxon>Bacillati</taxon>
        <taxon>Actinomycetota</taxon>
        <taxon>Actinomycetes</taxon>
        <taxon>Micrococcales</taxon>
        <taxon>Microbacteriaceae</taxon>
        <taxon>Salinibacterium</taxon>
    </lineage>
</organism>
<comment type="cofactor">
    <cofactor evidence="1">
        <name>thiamine diphosphate</name>
        <dbReference type="ChEBI" id="CHEBI:58937"/>
    </cofactor>
</comment>
<dbReference type="InterPro" id="IPR009014">
    <property type="entry name" value="Transketo_C/PFOR_II"/>
</dbReference>
<dbReference type="SUPFAM" id="SSF52518">
    <property type="entry name" value="Thiamin diphosphate-binding fold (THDP-binding)"/>
    <property type="match status" value="1"/>
</dbReference>
<proteinExistence type="predicted"/>
<dbReference type="Pfam" id="PF02779">
    <property type="entry name" value="Transket_pyr"/>
    <property type="match status" value="1"/>
</dbReference>
<reference evidence="5 6" key="1">
    <citation type="submission" date="2017-11" db="EMBL/GenBank/DDBJ databases">
        <title>Genomic Encyclopedia of Archaeal and Bacterial Type Strains, Phase II (KMG-II): From Individual Species to Whole Genera.</title>
        <authorList>
            <person name="Goeker M."/>
        </authorList>
    </citation>
    <scope>NUCLEOTIDE SEQUENCE [LARGE SCALE GENOMIC DNA]</scope>
    <source>
        <strain evidence="5 6">DSM 16400</strain>
    </source>
</reference>
<dbReference type="SMART" id="SM00861">
    <property type="entry name" value="Transket_pyr"/>
    <property type="match status" value="1"/>
</dbReference>
<sequence>MTIETTAAQTAAPATGETVTMTYSEAVRDAMRIAMAKDPAVFIMGEDVGTYGGAFGVTGELINEIGPDRVRDTTISELGIMGAGVGAAMTGMRPIVEIQFSDFTAQAMDQIANQAAKIHFMLGGAVNVPMVIRAPGGSGTGAAAQHSQSLEAWFVHIPGLKVVMPATADDAKGLLLSAIDDPNPVMVIEHKLLYKTSGEVRTGDIRTPLGVAAVPREGKDLTIIATGVEVSRALEAAEILAADGIEATVVDPRTLKPLDSDTILRTVKATGRVLLVQEAVRTLGFMSEVSAIISESDAFGYLRAPIKRLAGLDIPIPYAPKLERASVPQVEDIVAAATDLVRKW</sequence>